<dbReference type="AlphaFoldDB" id="A0A5J4JPR3"/>
<dbReference type="RefSeq" id="WP_151681389.1">
    <property type="nucleotide sequence ID" value="NZ_BKZP01000034.1"/>
</dbReference>
<dbReference type="EMBL" id="BKZQ01000033">
    <property type="protein sequence ID" value="GER71034.1"/>
    <property type="molecule type" value="Genomic_DNA"/>
</dbReference>
<keyword evidence="3" id="KW-1185">Reference proteome</keyword>
<evidence type="ECO:0008006" key="4">
    <source>
        <dbReference type="Google" id="ProtNLM"/>
    </source>
</evidence>
<evidence type="ECO:0000313" key="3">
    <source>
        <dbReference type="Proteomes" id="UP000391919"/>
    </source>
</evidence>
<comment type="caution">
    <text evidence="2">The sequence shown here is derived from an EMBL/GenBank/DDBJ whole genome shotgun (WGS) entry which is preliminary data.</text>
</comment>
<reference evidence="2 3" key="1">
    <citation type="submission" date="2019-09" db="EMBL/GenBank/DDBJ databases">
        <title>Draft genome sequence of Bacillus sp. JC-7.</title>
        <authorList>
            <person name="Tanaka N."/>
            <person name="Shiwa Y."/>
            <person name="Fujita N."/>
            <person name="Tanasupawat S."/>
        </authorList>
    </citation>
    <scope>NUCLEOTIDE SEQUENCE [LARGE SCALE GENOMIC DNA]</scope>
    <source>
        <strain evidence="2 3">JC-7</strain>
    </source>
</reference>
<name>A0A5J4JPR3_9BACI</name>
<feature type="region of interest" description="Disordered" evidence="1">
    <location>
        <begin position="113"/>
        <end position="134"/>
    </location>
</feature>
<gene>
    <name evidence="2" type="ORF">BpJC7_23370</name>
</gene>
<evidence type="ECO:0000313" key="2">
    <source>
        <dbReference type="EMBL" id="GER71034.1"/>
    </source>
</evidence>
<accession>A0A5J4JPR3</accession>
<dbReference type="Pfam" id="PF14071">
    <property type="entry name" value="YlbD_coat"/>
    <property type="match status" value="1"/>
</dbReference>
<proteinExistence type="predicted"/>
<sequence length="134" mass="15113">MGTKKLHPSVEKFKLFTKSHPLILKEVRSGKKTLQDFFEEWYILGEDDPSWIKYEAEGDNKKKVENGNGEGGWMTQLGSVLQKLDVEQVQGHLQNLSAAIAAVQNLIMQFQAPAQGGKSPQPVQQKNPFSFRKD</sequence>
<dbReference type="Proteomes" id="UP000391919">
    <property type="component" value="Unassembled WGS sequence"/>
</dbReference>
<evidence type="ECO:0000256" key="1">
    <source>
        <dbReference type="SAM" id="MobiDB-lite"/>
    </source>
</evidence>
<organism evidence="2 3">
    <name type="scientific">Weizmannia acidilactici</name>
    <dbReference type="NCBI Taxonomy" id="2607726"/>
    <lineage>
        <taxon>Bacteria</taxon>
        <taxon>Bacillati</taxon>
        <taxon>Bacillota</taxon>
        <taxon>Bacilli</taxon>
        <taxon>Bacillales</taxon>
        <taxon>Bacillaceae</taxon>
        <taxon>Heyndrickxia</taxon>
    </lineage>
</organism>
<dbReference type="InterPro" id="IPR025953">
    <property type="entry name" value="YlbD_coat"/>
</dbReference>
<protein>
    <recommendedName>
        <fullName evidence="4">Cytosolic protein</fullName>
    </recommendedName>
</protein>